<dbReference type="PANTHER" id="PTHR37314:SF4">
    <property type="entry name" value="UPF0700 TRANSMEMBRANE PROTEIN YOAK"/>
    <property type="match status" value="1"/>
</dbReference>
<keyword evidence="1" id="KW-0812">Transmembrane</keyword>
<gene>
    <name evidence="2" type="ORF">H3H36_13115</name>
</gene>
<keyword evidence="3" id="KW-1185">Reference proteome</keyword>
<sequence length="255" mass="27583">MAILFLRRLSGRKRTTEANQLLGLVLSFVAGATNAGGFLAVRRYTSHMTGVVSSMADDLAMGNVTLALSGLGAIISFLSGAASSAILINWARRQHLHSEYALSLLLEAALLLCFGLLGANLSLRMGLFVPVTVMLLCYIMGLQNAIITKISKSEIRTTHVTGLVTDLGIELGKLVYWNMEHDHAAQPKVMANRDRLKLLIALLSMFFVGGVVGALGFKHIGFASTVPLSALLLALAIIPVMDDVVVRWRRFRKHA</sequence>
<evidence type="ECO:0000256" key="1">
    <source>
        <dbReference type="SAM" id="Phobius"/>
    </source>
</evidence>
<dbReference type="PANTHER" id="PTHR37314">
    <property type="entry name" value="SLR0142 PROTEIN"/>
    <property type="match status" value="1"/>
</dbReference>
<keyword evidence="1" id="KW-1133">Transmembrane helix</keyword>
<feature type="transmembrane region" description="Helical" evidence="1">
    <location>
        <begin position="21"/>
        <end position="41"/>
    </location>
</feature>
<proteinExistence type="predicted"/>
<protein>
    <submittedName>
        <fullName evidence="2">DUF1275 domain-containing protein</fullName>
    </submittedName>
</protein>
<feature type="transmembrane region" description="Helical" evidence="1">
    <location>
        <begin position="61"/>
        <end position="88"/>
    </location>
</feature>
<dbReference type="Proteomes" id="UP000566711">
    <property type="component" value="Unassembled WGS sequence"/>
</dbReference>
<organism evidence="2 3">
    <name type="scientific">Rugamonas fusca</name>
    <dbReference type="NCBI Taxonomy" id="2758568"/>
    <lineage>
        <taxon>Bacteria</taxon>
        <taxon>Pseudomonadati</taxon>
        <taxon>Pseudomonadota</taxon>
        <taxon>Betaproteobacteria</taxon>
        <taxon>Burkholderiales</taxon>
        <taxon>Oxalobacteraceae</taxon>
        <taxon>Telluria group</taxon>
        <taxon>Rugamonas</taxon>
    </lineage>
</organism>
<reference evidence="2 3" key="1">
    <citation type="submission" date="2020-07" db="EMBL/GenBank/DDBJ databases">
        <title>Novel species isolated from subtropical streams in China.</title>
        <authorList>
            <person name="Lu H."/>
        </authorList>
    </citation>
    <scope>NUCLEOTIDE SEQUENCE [LARGE SCALE GENOMIC DNA]</scope>
    <source>
        <strain evidence="2 3">FT3S</strain>
    </source>
</reference>
<accession>A0A7W2EI06</accession>
<dbReference type="AlphaFoldDB" id="A0A7W2EI06"/>
<feature type="transmembrane region" description="Helical" evidence="1">
    <location>
        <begin position="127"/>
        <end position="147"/>
    </location>
</feature>
<comment type="caution">
    <text evidence="2">The sequence shown here is derived from an EMBL/GenBank/DDBJ whole genome shotgun (WGS) entry which is preliminary data.</text>
</comment>
<keyword evidence="1" id="KW-0472">Membrane</keyword>
<feature type="transmembrane region" description="Helical" evidence="1">
    <location>
        <begin position="226"/>
        <end position="246"/>
    </location>
</feature>
<dbReference type="EMBL" id="JACEZS010000010">
    <property type="protein sequence ID" value="MBA5606293.1"/>
    <property type="molecule type" value="Genomic_DNA"/>
</dbReference>
<dbReference type="Pfam" id="PF06912">
    <property type="entry name" value="DUF1275"/>
    <property type="match status" value="1"/>
</dbReference>
<feature type="transmembrane region" description="Helical" evidence="1">
    <location>
        <begin position="100"/>
        <end position="121"/>
    </location>
</feature>
<evidence type="ECO:0000313" key="2">
    <source>
        <dbReference type="EMBL" id="MBA5606293.1"/>
    </source>
</evidence>
<name>A0A7W2EI06_9BURK</name>
<dbReference type="InterPro" id="IPR010699">
    <property type="entry name" value="DUF1275"/>
</dbReference>
<evidence type="ECO:0000313" key="3">
    <source>
        <dbReference type="Proteomes" id="UP000566711"/>
    </source>
</evidence>
<feature type="transmembrane region" description="Helical" evidence="1">
    <location>
        <begin position="198"/>
        <end position="220"/>
    </location>
</feature>